<dbReference type="InterPro" id="IPR029058">
    <property type="entry name" value="AB_hydrolase_fold"/>
</dbReference>
<evidence type="ECO:0000313" key="4">
    <source>
        <dbReference type="Proteomes" id="UP000823388"/>
    </source>
</evidence>
<organism evidence="3 4">
    <name type="scientific">Panicum virgatum</name>
    <name type="common">Blackwell switchgrass</name>
    <dbReference type="NCBI Taxonomy" id="38727"/>
    <lineage>
        <taxon>Eukaryota</taxon>
        <taxon>Viridiplantae</taxon>
        <taxon>Streptophyta</taxon>
        <taxon>Embryophyta</taxon>
        <taxon>Tracheophyta</taxon>
        <taxon>Spermatophyta</taxon>
        <taxon>Magnoliopsida</taxon>
        <taxon>Liliopsida</taxon>
        <taxon>Poales</taxon>
        <taxon>Poaceae</taxon>
        <taxon>PACMAD clade</taxon>
        <taxon>Panicoideae</taxon>
        <taxon>Panicodae</taxon>
        <taxon>Paniceae</taxon>
        <taxon>Panicinae</taxon>
        <taxon>Panicum</taxon>
        <taxon>Panicum sect. Hiantes</taxon>
    </lineage>
</organism>
<name>A0A8T0U922_PANVG</name>
<dbReference type="EMBL" id="CM029042">
    <property type="protein sequence ID" value="KAG2619310.1"/>
    <property type="molecule type" value="Genomic_DNA"/>
</dbReference>
<feature type="compositionally biased region" description="Polar residues" evidence="1">
    <location>
        <begin position="1"/>
        <end position="11"/>
    </location>
</feature>
<protein>
    <recommendedName>
        <fullName evidence="2">Alpha/beta hydrolase fold-3 domain-containing protein</fullName>
    </recommendedName>
</protein>
<dbReference type="Pfam" id="PF07859">
    <property type="entry name" value="Abhydrolase_3"/>
    <property type="match status" value="1"/>
</dbReference>
<dbReference type="InterPro" id="IPR013094">
    <property type="entry name" value="AB_hydrolase_3"/>
</dbReference>
<dbReference type="InterPro" id="IPR050466">
    <property type="entry name" value="Carboxylest/Gibb_receptor"/>
</dbReference>
<dbReference type="SUPFAM" id="SSF53474">
    <property type="entry name" value="alpha/beta-Hydrolases"/>
    <property type="match status" value="1"/>
</dbReference>
<gene>
    <name evidence="3" type="ORF">PVAP13_3NG140929</name>
</gene>
<evidence type="ECO:0000313" key="3">
    <source>
        <dbReference type="EMBL" id="KAG2619310.1"/>
    </source>
</evidence>
<keyword evidence="4" id="KW-1185">Reference proteome</keyword>
<dbReference type="AlphaFoldDB" id="A0A8T0U922"/>
<evidence type="ECO:0000259" key="2">
    <source>
        <dbReference type="Pfam" id="PF07859"/>
    </source>
</evidence>
<dbReference type="PANTHER" id="PTHR23024">
    <property type="entry name" value="ARYLACETAMIDE DEACETYLASE"/>
    <property type="match status" value="1"/>
</dbReference>
<evidence type="ECO:0000256" key="1">
    <source>
        <dbReference type="SAM" id="MobiDB-lite"/>
    </source>
</evidence>
<dbReference type="PANTHER" id="PTHR23024:SF135">
    <property type="entry name" value="CELL DEATH ASSOCIATED PROTEIN"/>
    <property type="match status" value="1"/>
</dbReference>
<dbReference type="GO" id="GO:0016787">
    <property type="term" value="F:hydrolase activity"/>
    <property type="evidence" value="ECO:0007669"/>
    <property type="project" value="InterPro"/>
</dbReference>
<dbReference type="Gene3D" id="3.40.50.1820">
    <property type="entry name" value="alpha/beta hydrolase"/>
    <property type="match status" value="1"/>
</dbReference>
<accession>A0A8T0U922</accession>
<proteinExistence type="predicted"/>
<comment type="caution">
    <text evidence="3">The sequence shown here is derived from an EMBL/GenBank/DDBJ whole genome shotgun (WGS) entry which is preliminary data.</text>
</comment>
<sequence>MAPANVDQQQKQEVRAPAGGRKVVDEVSGWLRVLDDGSVDRTWTGPPEALPLMQPVAPYAEPRDGHTLHDLPGEPNLRVYLPEVAGPGGARLPVILNLHGGGFCISHPSWLMYHQGWSQESIFFIAPARPPLSAPVYHHFYARLACAVPAVVVAVELPLAPERRLPAHIDTGVAALRRLRAIALSEDGGGPAPAAALLRGAADVSRVFLIGDSSGGNLVHLVAAQVGQDDASQWAPLRVAGGIPIHPGFVRAARSRSELEKKPDSVFFTLDMLDKFLAYALPEGATKDHPFSCPMGPLAPPLASVPLPPMLVSVAEDDLIRDTNLEYCDALRAAGKEVEVLVNRGMSHSFHLNKYAVDMDPTTGERARELIDAIRSFISRH</sequence>
<feature type="domain" description="Alpha/beta hydrolase fold-3" evidence="2">
    <location>
        <begin position="134"/>
        <end position="351"/>
    </location>
</feature>
<feature type="region of interest" description="Disordered" evidence="1">
    <location>
        <begin position="1"/>
        <end position="20"/>
    </location>
</feature>
<dbReference type="Proteomes" id="UP000823388">
    <property type="component" value="Chromosome 3N"/>
</dbReference>
<reference evidence="3" key="1">
    <citation type="submission" date="2020-05" db="EMBL/GenBank/DDBJ databases">
        <title>WGS assembly of Panicum virgatum.</title>
        <authorList>
            <person name="Lovell J.T."/>
            <person name="Jenkins J."/>
            <person name="Shu S."/>
            <person name="Juenger T.E."/>
            <person name="Schmutz J."/>
        </authorList>
    </citation>
    <scope>NUCLEOTIDE SEQUENCE</scope>
    <source>
        <strain evidence="3">AP13</strain>
    </source>
</reference>